<dbReference type="Proteomes" id="UP001167864">
    <property type="component" value="Unassembled WGS sequence"/>
</dbReference>
<name>A0AAW7JZ26_9GAMM</name>
<evidence type="ECO:0000313" key="4">
    <source>
        <dbReference type="Proteomes" id="UP001167864"/>
    </source>
</evidence>
<evidence type="ECO:0000313" key="2">
    <source>
        <dbReference type="EMBL" id="MDN0088298.1"/>
    </source>
</evidence>
<evidence type="ECO:0000313" key="3">
    <source>
        <dbReference type="Proteomes" id="UP000040578"/>
    </source>
</evidence>
<reference evidence="1 3" key="1">
    <citation type="submission" date="2015-03" db="EMBL/GenBank/DDBJ databases">
        <authorList>
            <consortium name="Pathogen Informatics"/>
            <person name="Murphy D."/>
        </authorList>
    </citation>
    <scope>NUCLEOTIDE SEQUENCE [LARGE SCALE GENOMIC DNA]</scope>
    <source>
        <strain evidence="3">type strain: CIP110231</strain>
        <strain evidence="1">Type strain: CIP110231</strain>
    </source>
</reference>
<reference evidence="2" key="2">
    <citation type="submission" date="2023-06" db="EMBL/GenBank/DDBJ databases">
        <authorList>
            <person name="Polev D.E."/>
            <person name="Saitova A.T."/>
            <person name="Bogumilchik E.A."/>
            <person name="Kokorina G.I."/>
            <person name="Voskresenskaia E.A."/>
        </authorList>
    </citation>
    <scope>NUCLEOTIDE SEQUENCE</scope>
    <source>
        <strain evidence="2">2145 StPb PI</strain>
    </source>
</reference>
<protein>
    <submittedName>
        <fullName evidence="2">Transposase</fullName>
    </submittedName>
</protein>
<organism evidence="2 4">
    <name type="scientific">Yersinia nurmii</name>
    <dbReference type="NCBI Taxonomy" id="685706"/>
    <lineage>
        <taxon>Bacteria</taxon>
        <taxon>Pseudomonadati</taxon>
        <taxon>Pseudomonadota</taxon>
        <taxon>Gammaproteobacteria</taxon>
        <taxon>Enterobacterales</taxon>
        <taxon>Yersiniaceae</taxon>
        <taxon>Yersinia</taxon>
    </lineage>
</organism>
<gene>
    <name evidence="1" type="ORF">ERS137967_01405</name>
    <name evidence="2" type="ORF">QVN42_13040</name>
</gene>
<dbReference type="Proteomes" id="UP000040578">
    <property type="component" value="Unassembled WGS sequence"/>
</dbReference>
<proteinExistence type="predicted"/>
<dbReference type="EMBL" id="JAUEHU010000012">
    <property type="protein sequence ID" value="MDN0088298.1"/>
    <property type="molecule type" value="Genomic_DNA"/>
</dbReference>
<dbReference type="RefSeq" id="WP_049597568.1">
    <property type="nucleotide sequence ID" value="NZ_CPYD01000004.1"/>
</dbReference>
<accession>A0AAW7JZ26</accession>
<comment type="caution">
    <text evidence="2">The sequence shown here is derived from an EMBL/GenBank/DDBJ whole genome shotgun (WGS) entry which is preliminary data.</text>
</comment>
<sequence>MGFWSVTGKIVKGVATALDAQANKLQAIKMRLESKDSAELKRMIKSEGFFSSASDCEKSMAMKILRERGDI</sequence>
<evidence type="ECO:0000313" key="1">
    <source>
        <dbReference type="EMBL" id="CNE37682.1"/>
    </source>
</evidence>
<keyword evidence="3" id="KW-1185">Reference proteome</keyword>
<dbReference type="EMBL" id="CPYD01000004">
    <property type="protein sequence ID" value="CNE37682.1"/>
    <property type="molecule type" value="Genomic_DNA"/>
</dbReference>
<dbReference type="AlphaFoldDB" id="A0AAW7JZ26"/>